<sequence>MIKCLIIEDEDLAARRLERLIKESDRNGEYLISHRCQSISESVKILKEEEFDLIFLDVHLTDGLSFKIFEQVETDIPIIFTTAYDQYAIEAFKQNSVDYLLKPIQKDDLVQSLSKYQTHFTNKSQQLPDYQALANAINHAKSPFKQRFMVQIADKIRTVDASEIHYFYAENKTTYLITENGKRYYVNHTLAELESLLDPQHFFRVNRKVIIRINSLVEVLAYSRSKLKVILKTDPGFQVFVPAEKISGFKDWLN</sequence>
<dbReference type="PANTHER" id="PTHR37299">
    <property type="entry name" value="TRANSCRIPTIONAL REGULATOR-RELATED"/>
    <property type="match status" value="1"/>
</dbReference>
<dbReference type="Pfam" id="PF04397">
    <property type="entry name" value="LytTR"/>
    <property type="match status" value="1"/>
</dbReference>
<protein>
    <submittedName>
        <fullName evidence="4">DNA-binding response regulator</fullName>
    </submittedName>
</protein>
<dbReference type="Pfam" id="PF00072">
    <property type="entry name" value="Response_reg"/>
    <property type="match status" value="1"/>
</dbReference>
<dbReference type="InterPro" id="IPR046947">
    <property type="entry name" value="LytR-like"/>
</dbReference>
<feature type="domain" description="Response regulatory" evidence="2">
    <location>
        <begin position="3"/>
        <end position="117"/>
    </location>
</feature>
<comment type="caution">
    <text evidence="4">The sequence shown here is derived from an EMBL/GenBank/DDBJ whole genome shotgun (WGS) entry which is preliminary data.</text>
</comment>
<reference evidence="4" key="2">
    <citation type="submission" date="2023-01" db="EMBL/GenBank/DDBJ databases">
        <title>Draft genome sequence of Portibacter lacus strain NBRC 108769.</title>
        <authorList>
            <person name="Sun Q."/>
            <person name="Mori K."/>
        </authorList>
    </citation>
    <scope>NUCLEOTIDE SEQUENCE</scope>
    <source>
        <strain evidence="4">NBRC 108769</strain>
    </source>
</reference>
<dbReference type="RefSeq" id="WP_235295059.1">
    <property type="nucleotide sequence ID" value="NZ_BSOH01000031.1"/>
</dbReference>
<keyword evidence="5" id="KW-1185">Reference proteome</keyword>
<dbReference type="GO" id="GO:0000156">
    <property type="term" value="F:phosphorelay response regulator activity"/>
    <property type="evidence" value="ECO:0007669"/>
    <property type="project" value="InterPro"/>
</dbReference>
<accession>A0AA37ST47</accession>
<feature type="modified residue" description="4-aspartylphosphate" evidence="1">
    <location>
        <position position="57"/>
    </location>
</feature>
<reference evidence="4" key="1">
    <citation type="journal article" date="2014" name="Int. J. Syst. Evol. Microbiol.">
        <title>Complete genome sequence of Corynebacterium casei LMG S-19264T (=DSM 44701T), isolated from a smear-ripened cheese.</title>
        <authorList>
            <consortium name="US DOE Joint Genome Institute (JGI-PGF)"/>
            <person name="Walter F."/>
            <person name="Albersmeier A."/>
            <person name="Kalinowski J."/>
            <person name="Ruckert C."/>
        </authorList>
    </citation>
    <scope>NUCLEOTIDE SEQUENCE</scope>
    <source>
        <strain evidence="4">NBRC 108769</strain>
    </source>
</reference>
<evidence type="ECO:0000256" key="1">
    <source>
        <dbReference type="PROSITE-ProRule" id="PRU00169"/>
    </source>
</evidence>
<name>A0AA37ST47_9BACT</name>
<dbReference type="EMBL" id="BSOH01000031">
    <property type="protein sequence ID" value="GLR19657.1"/>
    <property type="molecule type" value="Genomic_DNA"/>
</dbReference>
<dbReference type="Gene3D" id="2.40.50.1020">
    <property type="entry name" value="LytTr DNA-binding domain"/>
    <property type="match status" value="1"/>
</dbReference>
<dbReference type="PROSITE" id="PS50930">
    <property type="entry name" value="HTH_LYTTR"/>
    <property type="match status" value="1"/>
</dbReference>
<evidence type="ECO:0000313" key="5">
    <source>
        <dbReference type="Proteomes" id="UP001156666"/>
    </source>
</evidence>
<dbReference type="SMART" id="SM00850">
    <property type="entry name" value="LytTR"/>
    <property type="match status" value="1"/>
</dbReference>
<dbReference type="SUPFAM" id="SSF52172">
    <property type="entry name" value="CheY-like"/>
    <property type="match status" value="1"/>
</dbReference>
<keyword evidence="4" id="KW-0238">DNA-binding</keyword>
<dbReference type="InterPro" id="IPR011006">
    <property type="entry name" value="CheY-like_superfamily"/>
</dbReference>
<feature type="domain" description="HTH LytTR-type" evidence="3">
    <location>
        <begin position="148"/>
        <end position="254"/>
    </location>
</feature>
<evidence type="ECO:0000313" key="4">
    <source>
        <dbReference type="EMBL" id="GLR19657.1"/>
    </source>
</evidence>
<dbReference type="InterPro" id="IPR007492">
    <property type="entry name" value="LytTR_DNA-bd_dom"/>
</dbReference>
<gene>
    <name evidence="4" type="ORF">GCM10007940_42730</name>
</gene>
<keyword evidence="1" id="KW-0597">Phosphoprotein</keyword>
<dbReference type="AlphaFoldDB" id="A0AA37ST47"/>
<dbReference type="GO" id="GO:0003677">
    <property type="term" value="F:DNA binding"/>
    <property type="evidence" value="ECO:0007669"/>
    <property type="project" value="UniProtKB-KW"/>
</dbReference>
<organism evidence="4 5">
    <name type="scientific">Portibacter lacus</name>
    <dbReference type="NCBI Taxonomy" id="1099794"/>
    <lineage>
        <taxon>Bacteria</taxon>
        <taxon>Pseudomonadati</taxon>
        <taxon>Bacteroidota</taxon>
        <taxon>Saprospiria</taxon>
        <taxon>Saprospirales</taxon>
        <taxon>Haliscomenobacteraceae</taxon>
        <taxon>Portibacter</taxon>
    </lineage>
</organism>
<dbReference type="PROSITE" id="PS50110">
    <property type="entry name" value="RESPONSE_REGULATORY"/>
    <property type="match status" value="1"/>
</dbReference>
<evidence type="ECO:0000259" key="2">
    <source>
        <dbReference type="PROSITE" id="PS50110"/>
    </source>
</evidence>
<dbReference type="InterPro" id="IPR001789">
    <property type="entry name" value="Sig_transdc_resp-reg_receiver"/>
</dbReference>
<dbReference type="PANTHER" id="PTHR37299:SF1">
    <property type="entry name" value="STAGE 0 SPORULATION PROTEIN A HOMOLOG"/>
    <property type="match status" value="1"/>
</dbReference>
<dbReference type="Proteomes" id="UP001156666">
    <property type="component" value="Unassembled WGS sequence"/>
</dbReference>
<proteinExistence type="predicted"/>
<evidence type="ECO:0000259" key="3">
    <source>
        <dbReference type="PROSITE" id="PS50930"/>
    </source>
</evidence>
<dbReference type="Gene3D" id="3.40.50.2300">
    <property type="match status" value="1"/>
</dbReference>
<dbReference type="SMART" id="SM00448">
    <property type="entry name" value="REC"/>
    <property type="match status" value="1"/>
</dbReference>